<dbReference type="Gene3D" id="2.60.40.10">
    <property type="entry name" value="Immunoglobulins"/>
    <property type="match status" value="1"/>
</dbReference>
<dbReference type="InterPro" id="IPR007110">
    <property type="entry name" value="Ig-like_dom"/>
</dbReference>
<evidence type="ECO:0000256" key="6">
    <source>
        <dbReference type="ARBA" id="ARBA00023136"/>
    </source>
</evidence>
<dbReference type="EMBL" id="JAHHUM010001191">
    <property type="protein sequence ID" value="KAK5613737.1"/>
    <property type="molecule type" value="Genomic_DNA"/>
</dbReference>
<sequence length="296" mass="32562">MVDGIIFTLGIVSNGLVILVIGCEKNLKTTTDKYRLHLSVADLLFVLTLPFWAAVETQATKKAAGERVWLPAAILTVPDLLFVRVQDVQNVSTSTYLFAEVGVESLFECDLSAPPPSGPLGLTAVGGLTAVFRFQHILVGFVLSGLVILTCTDSGFSFDDFWMHWACKSKRCPRKSLQRRDLPVWKGDSRDRITVLTCSVVGGHNEPSYIHSYGGVGGQTVRESEPVVKRPGESHTLTCTASGFTLISYAMSWIRQVPGNKLEWIAYIDTYSSPEYYSQSVQGRFTITRDDAISTI</sequence>
<dbReference type="InterPro" id="IPR050199">
    <property type="entry name" value="IgHV"/>
</dbReference>
<keyword evidence="6 8" id="KW-0472">Membrane</keyword>
<dbReference type="InterPro" id="IPR013106">
    <property type="entry name" value="Ig_V-set"/>
</dbReference>
<evidence type="ECO:0000256" key="7">
    <source>
        <dbReference type="ARBA" id="ARBA00043265"/>
    </source>
</evidence>
<proteinExistence type="predicted"/>
<evidence type="ECO:0000256" key="8">
    <source>
        <dbReference type="SAM" id="Phobius"/>
    </source>
</evidence>
<feature type="transmembrane region" description="Helical" evidence="8">
    <location>
        <begin position="6"/>
        <end position="24"/>
    </location>
</feature>
<dbReference type="AlphaFoldDB" id="A0AAV9RXG2"/>
<dbReference type="InterPro" id="IPR000276">
    <property type="entry name" value="GPCR_Rhodpsn"/>
</dbReference>
<evidence type="ECO:0000313" key="11">
    <source>
        <dbReference type="Proteomes" id="UP001311232"/>
    </source>
</evidence>
<reference evidence="10 11" key="1">
    <citation type="submission" date="2021-06" db="EMBL/GenBank/DDBJ databases">
        <authorList>
            <person name="Palmer J.M."/>
        </authorList>
    </citation>
    <scope>NUCLEOTIDE SEQUENCE [LARGE SCALE GENOMIC DNA]</scope>
    <source>
        <strain evidence="10 11">MEX-2019</strain>
        <tissue evidence="10">Muscle</tissue>
    </source>
</reference>
<comment type="subcellular location">
    <subcellularLocation>
        <location evidence="1">Membrane</location>
    </subcellularLocation>
</comment>
<feature type="domain" description="Ig-like" evidence="9">
    <location>
        <begin position="207"/>
        <end position="256"/>
    </location>
</feature>
<dbReference type="Pfam" id="PF00001">
    <property type="entry name" value="7tm_1"/>
    <property type="match status" value="1"/>
</dbReference>
<dbReference type="SMART" id="SM00406">
    <property type="entry name" value="IGv"/>
    <property type="match status" value="1"/>
</dbReference>
<dbReference type="PROSITE" id="PS50835">
    <property type="entry name" value="IG_LIKE"/>
    <property type="match status" value="1"/>
</dbReference>
<accession>A0AAV9RXG2</accession>
<evidence type="ECO:0000259" key="9">
    <source>
        <dbReference type="PROSITE" id="PS50835"/>
    </source>
</evidence>
<organism evidence="10 11">
    <name type="scientific">Crenichthys baileyi</name>
    <name type="common">White River springfish</name>
    <dbReference type="NCBI Taxonomy" id="28760"/>
    <lineage>
        <taxon>Eukaryota</taxon>
        <taxon>Metazoa</taxon>
        <taxon>Chordata</taxon>
        <taxon>Craniata</taxon>
        <taxon>Vertebrata</taxon>
        <taxon>Euteleostomi</taxon>
        <taxon>Actinopterygii</taxon>
        <taxon>Neopterygii</taxon>
        <taxon>Teleostei</taxon>
        <taxon>Neoteleostei</taxon>
        <taxon>Acanthomorphata</taxon>
        <taxon>Ovalentaria</taxon>
        <taxon>Atherinomorphae</taxon>
        <taxon>Cyprinodontiformes</taxon>
        <taxon>Goodeidae</taxon>
        <taxon>Crenichthys</taxon>
    </lineage>
</organism>
<evidence type="ECO:0000256" key="2">
    <source>
        <dbReference type="ARBA" id="ARBA00022692"/>
    </source>
</evidence>
<evidence type="ECO:0000256" key="4">
    <source>
        <dbReference type="ARBA" id="ARBA00022989"/>
    </source>
</evidence>
<dbReference type="Proteomes" id="UP001311232">
    <property type="component" value="Unassembled WGS sequence"/>
</dbReference>
<dbReference type="PANTHER" id="PTHR23266">
    <property type="entry name" value="IMMUNOGLOBULIN HEAVY CHAIN"/>
    <property type="match status" value="1"/>
</dbReference>
<keyword evidence="5" id="KW-1064">Adaptive immunity</keyword>
<keyword evidence="11" id="KW-1185">Reference proteome</keyword>
<dbReference type="GO" id="GO:0019814">
    <property type="term" value="C:immunoglobulin complex"/>
    <property type="evidence" value="ECO:0007669"/>
    <property type="project" value="UniProtKB-KW"/>
</dbReference>
<dbReference type="GO" id="GO:0005576">
    <property type="term" value="C:extracellular region"/>
    <property type="evidence" value="ECO:0007669"/>
    <property type="project" value="UniProtKB-ARBA"/>
</dbReference>
<dbReference type="Gene3D" id="1.20.1070.10">
    <property type="entry name" value="Rhodopsin 7-helix transmembrane proteins"/>
    <property type="match status" value="1"/>
</dbReference>
<dbReference type="GO" id="GO:0002250">
    <property type="term" value="P:adaptive immune response"/>
    <property type="evidence" value="ECO:0007669"/>
    <property type="project" value="UniProtKB-KW"/>
</dbReference>
<evidence type="ECO:0000313" key="10">
    <source>
        <dbReference type="EMBL" id="KAK5613737.1"/>
    </source>
</evidence>
<dbReference type="InterPro" id="IPR036179">
    <property type="entry name" value="Ig-like_dom_sf"/>
</dbReference>
<dbReference type="GO" id="GO:0016020">
    <property type="term" value="C:membrane"/>
    <property type="evidence" value="ECO:0007669"/>
    <property type="project" value="UniProtKB-SubCell"/>
</dbReference>
<evidence type="ECO:0000256" key="3">
    <source>
        <dbReference type="ARBA" id="ARBA00022859"/>
    </source>
</evidence>
<keyword evidence="2 8" id="KW-0812">Transmembrane</keyword>
<dbReference type="InterPro" id="IPR013783">
    <property type="entry name" value="Ig-like_fold"/>
</dbReference>
<evidence type="ECO:0000256" key="5">
    <source>
        <dbReference type="ARBA" id="ARBA00023130"/>
    </source>
</evidence>
<keyword evidence="4 8" id="KW-1133">Transmembrane helix</keyword>
<protein>
    <recommendedName>
        <fullName evidence="9">Ig-like domain-containing protein</fullName>
    </recommendedName>
</protein>
<evidence type="ECO:0000256" key="1">
    <source>
        <dbReference type="ARBA" id="ARBA00004370"/>
    </source>
</evidence>
<dbReference type="GO" id="GO:0004930">
    <property type="term" value="F:G protein-coupled receptor activity"/>
    <property type="evidence" value="ECO:0007669"/>
    <property type="project" value="InterPro"/>
</dbReference>
<name>A0AAV9RXG2_9TELE</name>
<feature type="transmembrane region" description="Helical" evidence="8">
    <location>
        <begin position="36"/>
        <end position="55"/>
    </location>
</feature>
<gene>
    <name evidence="10" type="ORF">CRENBAI_016877</name>
</gene>
<dbReference type="SUPFAM" id="SSF48726">
    <property type="entry name" value="Immunoglobulin"/>
    <property type="match status" value="1"/>
</dbReference>
<keyword evidence="3" id="KW-0391">Immunity</keyword>
<comment type="caution">
    <text evidence="10">The sequence shown here is derived from an EMBL/GenBank/DDBJ whole genome shotgun (WGS) entry which is preliminary data.</text>
</comment>
<dbReference type="SUPFAM" id="SSF81321">
    <property type="entry name" value="Family A G protein-coupled receptor-like"/>
    <property type="match status" value="1"/>
</dbReference>
<keyword evidence="7" id="KW-1280">Immunoglobulin</keyword>